<name>A0AB33JW79_9ACTN</name>
<evidence type="ECO:0000313" key="1">
    <source>
        <dbReference type="EMBL" id="BFP46936.1"/>
    </source>
</evidence>
<reference evidence="1" key="1">
    <citation type="submission" date="2024-07" db="EMBL/GenBank/DDBJ databases">
        <title>Complete genome sequences of cellulolytic bacteria, Kitasatospora sp. CMC57 and Streptomyces sp. CMC78, isolated from Japanese agricultural soil.</title>
        <authorList>
            <person name="Hashimoto T."/>
            <person name="Ito M."/>
            <person name="Iwamoto M."/>
            <person name="Fukahori D."/>
            <person name="Shoda T."/>
            <person name="Sakoda M."/>
            <person name="Morohoshi T."/>
            <person name="Mitsuboshi M."/>
            <person name="Nishizawa T."/>
        </authorList>
    </citation>
    <scope>NUCLEOTIDE SEQUENCE</scope>
    <source>
        <strain evidence="1">CMC57</strain>
    </source>
</reference>
<gene>
    <name evidence="1" type="ORF">KCMC57_33040</name>
</gene>
<accession>A0AB33JW79</accession>
<dbReference type="RefSeq" id="WP_407989318.1">
    <property type="nucleotide sequence ID" value="NZ_AP035881.2"/>
</dbReference>
<organism evidence="1">
    <name type="scientific">Kitasatospora sp. CMC57</name>
    <dbReference type="NCBI Taxonomy" id="3231513"/>
    <lineage>
        <taxon>Bacteria</taxon>
        <taxon>Bacillati</taxon>
        <taxon>Actinomycetota</taxon>
        <taxon>Actinomycetes</taxon>
        <taxon>Kitasatosporales</taxon>
        <taxon>Streptomycetaceae</taxon>
        <taxon>Kitasatospora</taxon>
    </lineage>
</organism>
<proteinExistence type="predicted"/>
<protein>
    <submittedName>
        <fullName evidence="1">Uncharacterized protein</fullName>
    </submittedName>
</protein>
<dbReference type="AlphaFoldDB" id="A0AB33JW79"/>
<sequence>MAPRNATRTIYKPKIGEIVRDRAHKGAEGTYMGVQGGMVYLRPRGGGQEWETYPSEIEALPTGPELIAVMRPSTPRCAPELTER</sequence>
<dbReference type="EMBL" id="AP035881">
    <property type="protein sequence ID" value="BFP46936.1"/>
    <property type="molecule type" value="Genomic_DNA"/>
</dbReference>